<feature type="domain" description="Peptidase S8/S53" evidence="8">
    <location>
        <begin position="144"/>
        <end position="382"/>
    </location>
</feature>
<dbReference type="InterPro" id="IPR037045">
    <property type="entry name" value="S8pro/Inhibitor_I9_sf"/>
</dbReference>
<dbReference type="InterPro" id="IPR036852">
    <property type="entry name" value="Peptidase_S8/S53_dom_sf"/>
</dbReference>
<dbReference type="CDD" id="cd04077">
    <property type="entry name" value="Peptidases_S8_PCSK9_ProteinaseK_like"/>
    <property type="match status" value="1"/>
</dbReference>
<dbReference type="PROSITE" id="PS51892">
    <property type="entry name" value="SUBTILASE"/>
    <property type="match status" value="1"/>
</dbReference>
<dbReference type="EMBL" id="GL349442">
    <property type="protein sequence ID" value="KNC46255.1"/>
    <property type="molecule type" value="Genomic_DNA"/>
</dbReference>
<feature type="chain" id="PRO_5005537113" evidence="7">
    <location>
        <begin position="19"/>
        <end position="400"/>
    </location>
</feature>
<dbReference type="GeneID" id="25562362"/>
<dbReference type="GO" id="GO:0005615">
    <property type="term" value="C:extracellular space"/>
    <property type="evidence" value="ECO:0007669"/>
    <property type="project" value="TreeGrafter"/>
</dbReference>
<dbReference type="Pfam" id="PF05922">
    <property type="entry name" value="Inhibitor_I9"/>
    <property type="match status" value="1"/>
</dbReference>
<dbReference type="SUPFAM" id="SSF54897">
    <property type="entry name" value="Protease propeptides/inhibitors"/>
    <property type="match status" value="1"/>
</dbReference>
<evidence type="ECO:0000256" key="6">
    <source>
        <dbReference type="RuleBase" id="RU003355"/>
    </source>
</evidence>
<dbReference type="OMA" id="DWITANH"/>
<feature type="domain" description="Inhibitor I9" evidence="9">
    <location>
        <begin position="39"/>
        <end position="109"/>
    </location>
</feature>
<dbReference type="Pfam" id="PF00082">
    <property type="entry name" value="Peptidase_S8"/>
    <property type="match status" value="1"/>
</dbReference>
<dbReference type="GO" id="GO:0004252">
    <property type="term" value="F:serine-type endopeptidase activity"/>
    <property type="evidence" value="ECO:0007669"/>
    <property type="project" value="UniProtKB-UniRule"/>
</dbReference>
<feature type="active site" description="Charge relay system" evidence="5">
    <location>
        <position position="153"/>
    </location>
</feature>
<evidence type="ECO:0000256" key="1">
    <source>
        <dbReference type="ARBA" id="ARBA00011073"/>
    </source>
</evidence>
<name>A0A0L0D298_THETB</name>
<dbReference type="SUPFAM" id="SSF52743">
    <property type="entry name" value="Subtilisin-like"/>
    <property type="match status" value="1"/>
</dbReference>
<feature type="signal peptide" evidence="7">
    <location>
        <begin position="1"/>
        <end position="18"/>
    </location>
</feature>
<dbReference type="FunFam" id="3.40.50.200:FF:000014">
    <property type="entry name" value="Proteinase K"/>
    <property type="match status" value="1"/>
</dbReference>
<dbReference type="PANTHER" id="PTHR43806:SF11">
    <property type="entry name" value="CEREVISIN-RELATED"/>
    <property type="match status" value="1"/>
</dbReference>
<feature type="active site" description="Charge relay system" evidence="5">
    <location>
        <position position="186"/>
    </location>
</feature>
<dbReference type="GO" id="GO:0006508">
    <property type="term" value="P:proteolysis"/>
    <property type="evidence" value="ECO:0007669"/>
    <property type="project" value="UniProtKB-KW"/>
</dbReference>
<dbReference type="InterPro" id="IPR023827">
    <property type="entry name" value="Peptidase_S8_Asp-AS"/>
</dbReference>
<evidence type="ECO:0000259" key="8">
    <source>
        <dbReference type="Pfam" id="PF00082"/>
    </source>
</evidence>
<dbReference type="Gene3D" id="3.30.70.80">
    <property type="entry name" value="Peptidase S8 propeptide/proteinase inhibitor I9"/>
    <property type="match status" value="1"/>
</dbReference>
<reference evidence="10 11" key="1">
    <citation type="submission" date="2010-05" db="EMBL/GenBank/DDBJ databases">
        <title>The Genome Sequence of Thecamonas trahens ATCC 50062.</title>
        <authorList>
            <consortium name="The Broad Institute Genome Sequencing Platform"/>
            <person name="Russ C."/>
            <person name="Cuomo C."/>
            <person name="Shea T."/>
            <person name="Young S.K."/>
            <person name="Zeng Q."/>
            <person name="Koehrsen M."/>
            <person name="Haas B."/>
            <person name="Borodovsky M."/>
            <person name="Guigo R."/>
            <person name="Alvarado L."/>
            <person name="Berlin A."/>
            <person name="Bochicchio J."/>
            <person name="Borenstein D."/>
            <person name="Chapman S."/>
            <person name="Chen Z."/>
            <person name="Freedman E."/>
            <person name="Gellesch M."/>
            <person name="Goldberg J."/>
            <person name="Griggs A."/>
            <person name="Gujja S."/>
            <person name="Heilman E."/>
            <person name="Heiman D."/>
            <person name="Hepburn T."/>
            <person name="Howarth C."/>
            <person name="Jen D."/>
            <person name="Larson L."/>
            <person name="Mehta T."/>
            <person name="Park D."/>
            <person name="Pearson M."/>
            <person name="Roberts A."/>
            <person name="Saif S."/>
            <person name="Shenoy N."/>
            <person name="Sisk P."/>
            <person name="Stolte C."/>
            <person name="Sykes S."/>
            <person name="Thomson T."/>
            <person name="Walk T."/>
            <person name="White J."/>
            <person name="Yandava C."/>
            <person name="Burger G."/>
            <person name="Gray M.W."/>
            <person name="Holland P.W.H."/>
            <person name="King N."/>
            <person name="Lang F.B.F."/>
            <person name="Roger A.J."/>
            <person name="Ruiz-Trillo I."/>
            <person name="Lander E."/>
            <person name="Nusbaum C."/>
        </authorList>
    </citation>
    <scope>NUCLEOTIDE SEQUENCE [LARGE SCALE GENOMIC DNA]</scope>
    <source>
        <strain evidence="10 11">ATCC 50062</strain>
    </source>
</reference>
<dbReference type="PANTHER" id="PTHR43806">
    <property type="entry name" value="PEPTIDASE S8"/>
    <property type="match status" value="1"/>
</dbReference>
<evidence type="ECO:0000313" key="10">
    <source>
        <dbReference type="EMBL" id="KNC46255.1"/>
    </source>
</evidence>
<evidence type="ECO:0000256" key="4">
    <source>
        <dbReference type="ARBA" id="ARBA00022825"/>
    </source>
</evidence>
<evidence type="ECO:0000256" key="2">
    <source>
        <dbReference type="ARBA" id="ARBA00022670"/>
    </source>
</evidence>
<evidence type="ECO:0000313" key="11">
    <source>
        <dbReference type="Proteomes" id="UP000054408"/>
    </source>
</evidence>
<protein>
    <submittedName>
        <fullName evidence="10">Peptidase S8 and S53 subtilisin kexin sedolisin</fullName>
    </submittedName>
</protein>
<dbReference type="PRINTS" id="PR00723">
    <property type="entry name" value="SUBTILISIN"/>
</dbReference>
<keyword evidence="4 5" id="KW-0720">Serine protease</keyword>
<dbReference type="STRING" id="461836.A0A0L0D298"/>
<evidence type="ECO:0000256" key="3">
    <source>
        <dbReference type="ARBA" id="ARBA00022801"/>
    </source>
</evidence>
<keyword evidence="2 5" id="KW-0645">Protease</keyword>
<comment type="similarity">
    <text evidence="1 5 6">Belongs to the peptidase S8 family.</text>
</comment>
<dbReference type="InterPro" id="IPR050131">
    <property type="entry name" value="Peptidase_S8_subtilisin-like"/>
</dbReference>
<keyword evidence="7" id="KW-0732">Signal</keyword>
<accession>A0A0L0D298</accession>
<dbReference type="Gene3D" id="3.40.50.200">
    <property type="entry name" value="Peptidase S8/S53 domain"/>
    <property type="match status" value="1"/>
</dbReference>
<gene>
    <name evidence="10" type="ORF">AMSG_02709</name>
</gene>
<dbReference type="eggNOG" id="KOG1153">
    <property type="taxonomic scope" value="Eukaryota"/>
</dbReference>
<dbReference type="RefSeq" id="XP_013760549.1">
    <property type="nucleotide sequence ID" value="XM_013905095.1"/>
</dbReference>
<dbReference type="InterPro" id="IPR000209">
    <property type="entry name" value="Peptidase_S8/S53_dom"/>
</dbReference>
<feature type="active site" description="Charge relay system" evidence="5">
    <location>
        <position position="346"/>
    </location>
</feature>
<dbReference type="Proteomes" id="UP000054408">
    <property type="component" value="Unassembled WGS sequence"/>
</dbReference>
<organism evidence="10 11">
    <name type="scientific">Thecamonas trahens ATCC 50062</name>
    <dbReference type="NCBI Taxonomy" id="461836"/>
    <lineage>
        <taxon>Eukaryota</taxon>
        <taxon>Apusozoa</taxon>
        <taxon>Apusomonadida</taxon>
        <taxon>Apusomonadidae</taxon>
        <taxon>Thecamonas</taxon>
    </lineage>
</organism>
<evidence type="ECO:0000259" key="9">
    <source>
        <dbReference type="Pfam" id="PF05922"/>
    </source>
</evidence>
<dbReference type="AlphaFoldDB" id="A0A0L0D298"/>
<dbReference type="InterPro" id="IPR010259">
    <property type="entry name" value="S8pro/Inhibitor_I9"/>
</dbReference>
<dbReference type="InterPro" id="IPR023828">
    <property type="entry name" value="Peptidase_S8_Ser-AS"/>
</dbReference>
<proteinExistence type="inferred from homology"/>
<evidence type="ECO:0000256" key="5">
    <source>
        <dbReference type="PROSITE-ProRule" id="PRU01240"/>
    </source>
</evidence>
<keyword evidence="3 5" id="KW-0378">Hydrolase</keyword>
<dbReference type="InterPro" id="IPR034193">
    <property type="entry name" value="PCSK9_ProteinaseK-like"/>
</dbReference>
<dbReference type="PROSITE" id="PS00136">
    <property type="entry name" value="SUBTILASE_ASP"/>
    <property type="match status" value="1"/>
</dbReference>
<sequence length="400" mass="41498">MLVRVALLALLVAATAHGALYTKGGMVMPSPASEKIPGQHIVVFHANASDEQVARHMSVHAAMGEVMHEYNMAGGAFRGYAAKFNEDQIMMVAADDAVEFVEADQTMHMQQSCERQIEATWNLARTNQRNLDLNGLYVYHTGIGEGVNVYVIDTGIYVDNVDFEGRAELGPTFVPGSTSSVDGNGHGTHVASIAIGKTWGLAKGATAVGVQVLGADGSGSNSGVIAGIDWCATDFETKKKANPKLPAWVANLSLGGGYSSATNRAVDALVKAGLAVAVAAGNDNRDACSYSPASASDVLSVGSTDSRDDRSFFSNYGRCVDILAPGSDISAAWIGKYATNTISGTSMASPGMAGIMAKIASTFTSYPGAQVQDAAISIATSGKLHDLNGSPDLLGFSDCS</sequence>
<dbReference type="OrthoDB" id="206201at2759"/>
<evidence type="ECO:0000256" key="7">
    <source>
        <dbReference type="SAM" id="SignalP"/>
    </source>
</evidence>
<dbReference type="InterPro" id="IPR015500">
    <property type="entry name" value="Peptidase_S8_subtilisin-rel"/>
</dbReference>
<keyword evidence="11" id="KW-1185">Reference proteome</keyword>
<dbReference type="PROSITE" id="PS00138">
    <property type="entry name" value="SUBTILASE_SER"/>
    <property type="match status" value="1"/>
</dbReference>